<keyword evidence="3" id="KW-1185">Reference proteome</keyword>
<dbReference type="Pfam" id="PF06985">
    <property type="entry name" value="HET"/>
    <property type="match status" value="1"/>
</dbReference>
<dbReference type="AlphaFoldDB" id="A0A4S8MEA2"/>
<dbReference type="InterPro" id="IPR010730">
    <property type="entry name" value="HET"/>
</dbReference>
<evidence type="ECO:0000313" key="3">
    <source>
        <dbReference type="Proteomes" id="UP000297245"/>
    </source>
</evidence>
<dbReference type="PANTHER" id="PTHR33112">
    <property type="entry name" value="DOMAIN PROTEIN, PUTATIVE-RELATED"/>
    <property type="match status" value="1"/>
</dbReference>
<dbReference type="PANTHER" id="PTHR33112:SF14">
    <property type="entry name" value="HETEROKARYON INCOMPATIBILITY DOMAIN-CONTAINING PROTEIN"/>
    <property type="match status" value="1"/>
</dbReference>
<dbReference type="OrthoDB" id="5122891at2759"/>
<evidence type="ECO:0000313" key="2">
    <source>
        <dbReference type="EMBL" id="THV00741.1"/>
    </source>
</evidence>
<proteinExistence type="predicted"/>
<protein>
    <recommendedName>
        <fullName evidence="1">Heterokaryon incompatibility domain-containing protein</fullName>
    </recommendedName>
</protein>
<gene>
    <name evidence="2" type="ORF">K435DRAFT_718741</name>
</gene>
<sequence length="252" mass="28402">MSEIIFQISLESLIHSETIQVLDITPVATVNRFRLINCTRYIKDKTLTIYEFLDFPVPWCTYAAISYVWRGNPVDESTIGPRFAVNGAEDGDPIGVDVLTHVCTAALREGAEYIWIDRLCIVQTSKQDKRWQIGQMFDIYKRCRICLVLPGGIQRLVGLDEPTTWINRGWTLQETLAPPRVEVIYAWKWGSGLYYRNNAGRGNIIELFPGESAMSPLSTLFSLYSGSEPVNCSVYLSVVSPTSFHPAGSKHT</sequence>
<evidence type="ECO:0000259" key="1">
    <source>
        <dbReference type="Pfam" id="PF06985"/>
    </source>
</evidence>
<name>A0A4S8MEA2_DENBC</name>
<dbReference type="EMBL" id="ML179100">
    <property type="protein sequence ID" value="THV00741.1"/>
    <property type="molecule type" value="Genomic_DNA"/>
</dbReference>
<accession>A0A4S8MEA2</accession>
<feature type="domain" description="Heterokaryon incompatibility" evidence="1">
    <location>
        <begin position="62"/>
        <end position="150"/>
    </location>
</feature>
<reference evidence="2 3" key="1">
    <citation type="journal article" date="2019" name="Nat. Ecol. Evol.">
        <title>Megaphylogeny resolves global patterns of mushroom evolution.</title>
        <authorList>
            <person name="Varga T."/>
            <person name="Krizsan K."/>
            <person name="Foldi C."/>
            <person name="Dima B."/>
            <person name="Sanchez-Garcia M."/>
            <person name="Sanchez-Ramirez S."/>
            <person name="Szollosi G.J."/>
            <person name="Szarkandi J.G."/>
            <person name="Papp V."/>
            <person name="Albert L."/>
            <person name="Andreopoulos W."/>
            <person name="Angelini C."/>
            <person name="Antonin V."/>
            <person name="Barry K.W."/>
            <person name="Bougher N.L."/>
            <person name="Buchanan P."/>
            <person name="Buyck B."/>
            <person name="Bense V."/>
            <person name="Catcheside P."/>
            <person name="Chovatia M."/>
            <person name="Cooper J."/>
            <person name="Damon W."/>
            <person name="Desjardin D."/>
            <person name="Finy P."/>
            <person name="Geml J."/>
            <person name="Haridas S."/>
            <person name="Hughes K."/>
            <person name="Justo A."/>
            <person name="Karasinski D."/>
            <person name="Kautmanova I."/>
            <person name="Kiss B."/>
            <person name="Kocsube S."/>
            <person name="Kotiranta H."/>
            <person name="LaButti K.M."/>
            <person name="Lechner B.E."/>
            <person name="Liimatainen K."/>
            <person name="Lipzen A."/>
            <person name="Lukacs Z."/>
            <person name="Mihaltcheva S."/>
            <person name="Morgado L.N."/>
            <person name="Niskanen T."/>
            <person name="Noordeloos M.E."/>
            <person name="Ohm R.A."/>
            <person name="Ortiz-Santana B."/>
            <person name="Ovrebo C."/>
            <person name="Racz N."/>
            <person name="Riley R."/>
            <person name="Savchenko A."/>
            <person name="Shiryaev A."/>
            <person name="Soop K."/>
            <person name="Spirin V."/>
            <person name="Szebenyi C."/>
            <person name="Tomsovsky M."/>
            <person name="Tulloss R.E."/>
            <person name="Uehling J."/>
            <person name="Grigoriev I.V."/>
            <person name="Vagvolgyi C."/>
            <person name="Papp T."/>
            <person name="Martin F.M."/>
            <person name="Miettinen O."/>
            <person name="Hibbett D.S."/>
            <person name="Nagy L.G."/>
        </authorList>
    </citation>
    <scope>NUCLEOTIDE SEQUENCE [LARGE SCALE GENOMIC DNA]</scope>
    <source>
        <strain evidence="2 3">CBS 962.96</strain>
    </source>
</reference>
<dbReference type="Proteomes" id="UP000297245">
    <property type="component" value="Unassembled WGS sequence"/>
</dbReference>
<organism evidence="2 3">
    <name type="scientific">Dendrothele bispora (strain CBS 962.96)</name>
    <dbReference type="NCBI Taxonomy" id="1314807"/>
    <lineage>
        <taxon>Eukaryota</taxon>
        <taxon>Fungi</taxon>
        <taxon>Dikarya</taxon>
        <taxon>Basidiomycota</taxon>
        <taxon>Agaricomycotina</taxon>
        <taxon>Agaricomycetes</taxon>
        <taxon>Agaricomycetidae</taxon>
        <taxon>Agaricales</taxon>
        <taxon>Agaricales incertae sedis</taxon>
        <taxon>Dendrothele</taxon>
    </lineage>
</organism>